<accession>A0A6H1ZXE7</accession>
<dbReference type="EMBL" id="MT144295">
    <property type="protein sequence ID" value="QJA51880.1"/>
    <property type="molecule type" value="Genomic_DNA"/>
</dbReference>
<reference evidence="1" key="1">
    <citation type="submission" date="2020-03" db="EMBL/GenBank/DDBJ databases">
        <title>The deep terrestrial virosphere.</title>
        <authorList>
            <person name="Holmfeldt K."/>
            <person name="Nilsson E."/>
            <person name="Simone D."/>
            <person name="Lopez-Fernandez M."/>
            <person name="Wu X."/>
            <person name="de Brujin I."/>
            <person name="Lundin D."/>
            <person name="Andersson A."/>
            <person name="Bertilsson S."/>
            <person name="Dopson M."/>
        </authorList>
    </citation>
    <scope>NUCLEOTIDE SEQUENCE</scope>
    <source>
        <strain evidence="1">TM448A02342</strain>
    </source>
</reference>
<proteinExistence type="predicted"/>
<gene>
    <name evidence="1" type="ORF">TM448A02342_0008</name>
</gene>
<organism evidence="1">
    <name type="scientific">viral metagenome</name>
    <dbReference type="NCBI Taxonomy" id="1070528"/>
    <lineage>
        <taxon>unclassified sequences</taxon>
        <taxon>metagenomes</taxon>
        <taxon>organismal metagenomes</taxon>
    </lineage>
</organism>
<evidence type="ECO:0000313" key="1">
    <source>
        <dbReference type="EMBL" id="QJA51880.1"/>
    </source>
</evidence>
<sequence>MSDFSSLCPLFNTGVYSELTLPVRIPTSVTSATTRVGGILFGRSVIVTHAYVAKKTANTSTTASLTVKLYRAASFAAANTVFASLKISKTVTTYPLDRFSAMTVTAKTFSATQWLIVRYTKATATARAIHPIVIRYKEK</sequence>
<protein>
    <submittedName>
        <fullName evidence="1">Uncharacterized protein</fullName>
    </submittedName>
</protein>
<dbReference type="AlphaFoldDB" id="A0A6H1ZXE7"/>
<name>A0A6H1ZXE7_9ZZZZ</name>